<dbReference type="AlphaFoldDB" id="A0A4Q2D4Z6"/>
<gene>
    <name evidence="1" type="ORF">EST38_g12321</name>
</gene>
<organism evidence="1 2">
    <name type="scientific">Candolleomyces aberdarensis</name>
    <dbReference type="NCBI Taxonomy" id="2316362"/>
    <lineage>
        <taxon>Eukaryota</taxon>
        <taxon>Fungi</taxon>
        <taxon>Dikarya</taxon>
        <taxon>Basidiomycota</taxon>
        <taxon>Agaricomycotina</taxon>
        <taxon>Agaricomycetes</taxon>
        <taxon>Agaricomycetidae</taxon>
        <taxon>Agaricales</taxon>
        <taxon>Agaricineae</taxon>
        <taxon>Psathyrellaceae</taxon>
        <taxon>Candolleomyces</taxon>
    </lineage>
</organism>
<proteinExistence type="predicted"/>
<evidence type="ECO:0000313" key="1">
    <source>
        <dbReference type="EMBL" id="RXW13531.1"/>
    </source>
</evidence>
<protein>
    <submittedName>
        <fullName evidence="1">Uncharacterized protein</fullName>
    </submittedName>
</protein>
<dbReference type="EMBL" id="SDEE01000889">
    <property type="protein sequence ID" value="RXW13531.1"/>
    <property type="molecule type" value="Genomic_DNA"/>
</dbReference>
<dbReference type="STRING" id="2316362.A0A4Q2D4Z6"/>
<reference evidence="1 2" key="1">
    <citation type="submission" date="2019-01" db="EMBL/GenBank/DDBJ databases">
        <title>Draft genome sequence of Psathyrella aberdarensis IHI B618.</title>
        <authorList>
            <person name="Buettner E."/>
            <person name="Kellner H."/>
        </authorList>
    </citation>
    <scope>NUCLEOTIDE SEQUENCE [LARGE SCALE GENOMIC DNA]</scope>
    <source>
        <strain evidence="1 2">IHI B618</strain>
    </source>
</reference>
<comment type="caution">
    <text evidence="1">The sequence shown here is derived from an EMBL/GenBank/DDBJ whole genome shotgun (WGS) entry which is preliminary data.</text>
</comment>
<name>A0A4Q2D4Z6_9AGAR</name>
<dbReference type="OrthoDB" id="9514740at2759"/>
<accession>A0A4Q2D4Z6</accession>
<dbReference type="Gene3D" id="3.90.228.10">
    <property type="match status" value="1"/>
</dbReference>
<sequence>MAYWRRRISNTFLAAWKHAKKPFPTIRNIFYVVHSSADALAHLSRFSNYSRDVWSRDLLDERIFKRNIPSFACLEADGYASRKGNKDKLKSIILNHVVLGRTHLTRQVDHNMQHAPDIYNSVTGATVEEGGTLQYHEAVVYREDAMCASAVIFYQ</sequence>
<keyword evidence="2" id="KW-1185">Reference proteome</keyword>
<evidence type="ECO:0000313" key="2">
    <source>
        <dbReference type="Proteomes" id="UP000290288"/>
    </source>
</evidence>
<dbReference type="Proteomes" id="UP000290288">
    <property type="component" value="Unassembled WGS sequence"/>
</dbReference>